<dbReference type="Proteomes" id="UP001190700">
    <property type="component" value="Unassembled WGS sequence"/>
</dbReference>
<feature type="compositionally biased region" description="Polar residues" evidence="1">
    <location>
        <begin position="1"/>
        <end position="16"/>
    </location>
</feature>
<evidence type="ECO:0000313" key="2">
    <source>
        <dbReference type="EMBL" id="KAK3274333.1"/>
    </source>
</evidence>
<sequence length="161" mass="17987">MSATYLHSPQRNTENVSAKERLTRKALQPRFRNDPKNKAGKKHIKKHILINVLTKDLLAKHSKKIDSVTKCLTYLAYSLDEDAQVAHVGSDLRVTTRKPYDESFEKIARVVIAALSDDVVDDSESVLSIADGSDSVKSDIESRDWEPPNPDDVADMLGQTL</sequence>
<proteinExistence type="predicted"/>
<name>A0AAE0GK66_9CHLO</name>
<dbReference type="EMBL" id="LGRX02004795">
    <property type="protein sequence ID" value="KAK3279553.1"/>
    <property type="molecule type" value="Genomic_DNA"/>
</dbReference>
<dbReference type="EMBL" id="LGRX02007788">
    <property type="protein sequence ID" value="KAK3274333.1"/>
    <property type="molecule type" value="Genomic_DNA"/>
</dbReference>
<organism evidence="3 4">
    <name type="scientific">Cymbomonas tetramitiformis</name>
    <dbReference type="NCBI Taxonomy" id="36881"/>
    <lineage>
        <taxon>Eukaryota</taxon>
        <taxon>Viridiplantae</taxon>
        <taxon>Chlorophyta</taxon>
        <taxon>Pyramimonadophyceae</taxon>
        <taxon>Pyramimonadales</taxon>
        <taxon>Pyramimonadaceae</taxon>
        <taxon>Cymbomonas</taxon>
    </lineage>
</organism>
<evidence type="ECO:0000313" key="3">
    <source>
        <dbReference type="EMBL" id="KAK3279553.1"/>
    </source>
</evidence>
<keyword evidence="4" id="KW-1185">Reference proteome</keyword>
<evidence type="ECO:0000313" key="4">
    <source>
        <dbReference type="Proteomes" id="UP001190700"/>
    </source>
</evidence>
<feature type="region of interest" description="Disordered" evidence="1">
    <location>
        <begin position="1"/>
        <end position="40"/>
    </location>
</feature>
<accession>A0AAE0GK66</accession>
<protein>
    <submittedName>
        <fullName evidence="3">Uncharacterized protein</fullName>
    </submittedName>
</protein>
<reference evidence="3" key="2">
    <citation type="submission" date="2023-06" db="EMBL/GenBank/DDBJ databases">
        <title>Long-read-based genome assembly of the green algal bacterivore Cymbomonas tetramitiformis.</title>
        <authorList>
            <person name="Gyaltshen Y."/>
            <person name="Rozenberg A."/>
            <person name="Paasch A."/>
            <person name="Burns J.A."/>
            <person name="Warring S."/>
            <person name="Larson R."/>
            <person name="Maurer-Alcala X."/>
            <person name="Dacks J."/>
            <person name="Kim E."/>
        </authorList>
    </citation>
    <scope>NUCLEOTIDE SEQUENCE</scope>
    <source>
        <strain evidence="3">PLY_AMNH</strain>
    </source>
</reference>
<feature type="region of interest" description="Disordered" evidence="1">
    <location>
        <begin position="132"/>
        <end position="161"/>
    </location>
</feature>
<dbReference type="AlphaFoldDB" id="A0AAE0GK66"/>
<comment type="caution">
    <text evidence="3">The sequence shown here is derived from an EMBL/GenBank/DDBJ whole genome shotgun (WGS) entry which is preliminary data.</text>
</comment>
<reference evidence="3 4" key="1">
    <citation type="journal article" date="2015" name="Genome Biol. Evol.">
        <title>Comparative Genomics of a Bacterivorous Green Alga Reveals Evolutionary Causalities and Consequences of Phago-Mixotrophic Mode of Nutrition.</title>
        <authorList>
            <person name="Burns J.A."/>
            <person name="Paasch A."/>
            <person name="Narechania A."/>
            <person name="Kim E."/>
        </authorList>
    </citation>
    <scope>NUCLEOTIDE SEQUENCE [LARGE SCALE GENOMIC DNA]</scope>
    <source>
        <strain evidence="3">PLY_AMNH</strain>
    </source>
</reference>
<feature type="compositionally biased region" description="Basic and acidic residues" evidence="1">
    <location>
        <begin position="134"/>
        <end position="146"/>
    </location>
</feature>
<gene>
    <name evidence="3" type="ORF">CYMTET_12565</name>
    <name evidence="2" type="ORF">CYMTET_17487</name>
</gene>
<evidence type="ECO:0000256" key="1">
    <source>
        <dbReference type="SAM" id="MobiDB-lite"/>
    </source>
</evidence>